<evidence type="ECO:0000259" key="1">
    <source>
        <dbReference type="Pfam" id="PF20233"/>
    </source>
</evidence>
<protein>
    <recommendedName>
        <fullName evidence="1">DUF6590 domain-containing protein</fullName>
    </recommendedName>
</protein>
<gene>
    <name evidence="2" type="ORF">LTR36_007451</name>
</gene>
<accession>A0AAV9J9F2</accession>
<dbReference type="Proteomes" id="UP001324427">
    <property type="component" value="Unassembled WGS sequence"/>
</dbReference>
<comment type="caution">
    <text evidence="2">The sequence shown here is derived from an EMBL/GenBank/DDBJ whole genome shotgun (WGS) entry which is preliminary data.</text>
</comment>
<dbReference type="InterPro" id="IPR046497">
    <property type="entry name" value="DUF6590"/>
</dbReference>
<dbReference type="EMBL" id="JAVFHQ010000049">
    <property type="protein sequence ID" value="KAK4541742.1"/>
    <property type="molecule type" value="Genomic_DNA"/>
</dbReference>
<proteinExistence type="predicted"/>
<dbReference type="AlphaFoldDB" id="A0AAV9J9F2"/>
<sequence>MLKSALTNTGLRAPSQANQALASTQAQLAQMNISKPLNPSVSVWNPSIGPTPSKVSMMSMARDFKKGQIIAIPFHTANTNPNVDPMTDDQLAMTVQGPVYSKRRMVIIMWIHERDMFCLPLYTFNEKGLKSKGQDIKHEYVSVKNAGKPHVNQGLYPAVEVVPRWKDMHKDSTVHITGGLRVSCNDDITWAGRITKQGYTELLALWRKLSNDALKEPWLE</sequence>
<dbReference type="Pfam" id="PF20233">
    <property type="entry name" value="DUF6590"/>
    <property type="match status" value="1"/>
</dbReference>
<evidence type="ECO:0000313" key="2">
    <source>
        <dbReference type="EMBL" id="KAK4541742.1"/>
    </source>
</evidence>
<keyword evidence="3" id="KW-1185">Reference proteome</keyword>
<feature type="domain" description="DUF6590" evidence="1">
    <location>
        <begin position="62"/>
        <end position="203"/>
    </location>
</feature>
<name>A0AAV9J9F2_9PEZI</name>
<organism evidence="2 3">
    <name type="scientific">Oleoguttula mirabilis</name>
    <dbReference type="NCBI Taxonomy" id="1507867"/>
    <lineage>
        <taxon>Eukaryota</taxon>
        <taxon>Fungi</taxon>
        <taxon>Dikarya</taxon>
        <taxon>Ascomycota</taxon>
        <taxon>Pezizomycotina</taxon>
        <taxon>Dothideomycetes</taxon>
        <taxon>Dothideomycetidae</taxon>
        <taxon>Mycosphaerellales</taxon>
        <taxon>Teratosphaeriaceae</taxon>
        <taxon>Oleoguttula</taxon>
    </lineage>
</organism>
<reference evidence="2 3" key="1">
    <citation type="submission" date="2021-11" db="EMBL/GenBank/DDBJ databases">
        <title>Black yeast isolated from Biological Soil Crust.</title>
        <authorList>
            <person name="Kurbessoian T."/>
        </authorList>
    </citation>
    <scope>NUCLEOTIDE SEQUENCE [LARGE SCALE GENOMIC DNA]</scope>
    <source>
        <strain evidence="2 3">CCFEE 5522</strain>
    </source>
</reference>
<evidence type="ECO:0000313" key="3">
    <source>
        <dbReference type="Proteomes" id="UP001324427"/>
    </source>
</evidence>